<feature type="signal peptide" evidence="2">
    <location>
        <begin position="1"/>
        <end position="21"/>
    </location>
</feature>
<evidence type="ECO:0000313" key="4">
    <source>
        <dbReference type="EMBL" id="ENZ17551.1"/>
    </source>
</evidence>
<dbReference type="PANTHER" id="PTHR35936:SF19">
    <property type="entry name" value="AMINO-ACID-BINDING PROTEIN YXEM-RELATED"/>
    <property type="match status" value="1"/>
</dbReference>
<dbReference type="SMART" id="SM00062">
    <property type="entry name" value="PBPb"/>
    <property type="match status" value="1"/>
</dbReference>
<feature type="domain" description="Solute-binding protein family 3/N-terminal" evidence="3">
    <location>
        <begin position="33"/>
        <end position="254"/>
    </location>
</feature>
<evidence type="ECO:0000256" key="2">
    <source>
        <dbReference type="SAM" id="SignalP"/>
    </source>
</evidence>
<evidence type="ECO:0000313" key="5">
    <source>
        <dbReference type="Proteomes" id="UP000013085"/>
    </source>
</evidence>
<dbReference type="EMBL" id="AGYR01000014">
    <property type="protein sequence ID" value="ENZ17551.1"/>
    <property type="molecule type" value="Genomic_DNA"/>
</dbReference>
<reference evidence="4 5" key="1">
    <citation type="submission" date="2013-01" db="EMBL/GenBank/DDBJ databases">
        <title>The Genome Sequence of Clostridium clostridioforme 90A8.</title>
        <authorList>
            <consortium name="The Broad Institute Genome Sequencing Platform"/>
            <person name="Earl A."/>
            <person name="Ward D."/>
            <person name="Feldgarden M."/>
            <person name="Gevers D."/>
            <person name="Courvalin P."/>
            <person name="Lambert T."/>
            <person name="Walker B."/>
            <person name="Young S.K."/>
            <person name="Zeng Q."/>
            <person name="Gargeya S."/>
            <person name="Fitzgerald M."/>
            <person name="Haas B."/>
            <person name="Abouelleil A."/>
            <person name="Alvarado L."/>
            <person name="Arachchi H.M."/>
            <person name="Berlin A.M."/>
            <person name="Chapman S.B."/>
            <person name="Dewar J."/>
            <person name="Goldberg J."/>
            <person name="Griggs A."/>
            <person name="Gujja S."/>
            <person name="Hansen M."/>
            <person name="Howarth C."/>
            <person name="Imamovic A."/>
            <person name="Larimer J."/>
            <person name="McCowan C."/>
            <person name="Murphy C."/>
            <person name="Neiman D."/>
            <person name="Pearson M."/>
            <person name="Priest M."/>
            <person name="Roberts A."/>
            <person name="Saif S."/>
            <person name="Shea T."/>
            <person name="Sisk P."/>
            <person name="Sykes S."/>
            <person name="Wortman J."/>
            <person name="Nusbaum C."/>
            <person name="Birren B."/>
        </authorList>
    </citation>
    <scope>NUCLEOTIDE SEQUENCE [LARGE SCALE GENOMIC DNA]</scope>
    <source>
        <strain evidence="4 5">90A8</strain>
    </source>
</reference>
<protein>
    <recommendedName>
        <fullName evidence="3">Solute-binding protein family 3/N-terminal domain-containing protein</fullName>
    </recommendedName>
</protein>
<proteinExistence type="predicted"/>
<dbReference type="PROSITE" id="PS51257">
    <property type="entry name" value="PROKAR_LIPOPROTEIN"/>
    <property type="match status" value="1"/>
</dbReference>
<dbReference type="Proteomes" id="UP000013085">
    <property type="component" value="Unassembled WGS sequence"/>
</dbReference>
<dbReference type="PATRIC" id="fig|999408.3.peg.1994"/>
<gene>
    <name evidence="4" type="ORF">HMPREF1090_01851</name>
</gene>
<dbReference type="SUPFAM" id="SSF53850">
    <property type="entry name" value="Periplasmic binding protein-like II"/>
    <property type="match status" value="1"/>
</dbReference>
<accession>A0A0E2HDK6</accession>
<comment type="caution">
    <text evidence="4">The sequence shown here is derived from an EMBL/GenBank/DDBJ whole genome shotgun (WGS) entry which is preliminary data.</text>
</comment>
<dbReference type="Gene3D" id="3.40.190.10">
    <property type="entry name" value="Periplasmic binding protein-like II"/>
    <property type="match status" value="2"/>
</dbReference>
<dbReference type="Pfam" id="PF00497">
    <property type="entry name" value="SBP_bac_3"/>
    <property type="match status" value="1"/>
</dbReference>
<dbReference type="PANTHER" id="PTHR35936">
    <property type="entry name" value="MEMBRANE-BOUND LYTIC MUREIN TRANSGLYCOSYLASE F"/>
    <property type="match status" value="1"/>
</dbReference>
<dbReference type="InterPro" id="IPR001638">
    <property type="entry name" value="Solute-binding_3/MltF_N"/>
</dbReference>
<organism evidence="4 5">
    <name type="scientific">[Clostridium] clostridioforme 90A8</name>
    <dbReference type="NCBI Taxonomy" id="999408"/>
    <lineage>
        <taxon>Bacteria</taxon>
        <taxon>Bacillati</taxon>
        <taxon>Bacillota</taxon>
        <taxon>Clostridia</taxon>
        <taxon>Lachnospirales</taxon>
        <taxon>Lachnospiraceae</taxon>
        <taxon>Enterocloster</taxon>
    </lineage>
</organism>
<dbReference type="AlphaFoldDB" id="A0A0E2HDK6"/>
<sequence length="260" mass="28843">MKRRSLLLMMMVAGVLITACSAGGNKDSTEKKTLVAGTEGTMFPWTYVEDNKIVGFEADIIAEISKRTGYDIEMKAMDWSGLFGNLDAKRVDTVANIVTITDERKEKYVFTQPYVYNPMVLATKADSDINSLDDIDGRTIVVEVGSSDEMVLKQLEDGLGVDLEPVYYEGISITDVENGRVDLWIGGEPSLNTNIEAGYDLKIIGQTGSYQEYGYPFLIGDEGEALCSVFDNALTEMKKDGTLKNISEKWFKMDITQKPE</sequence>
<dbReference type="RefSeq" id="WP_002595560.1">
    <property type="nucleotide sequence ID" value="NZ_KB851018.1"/>
</dbReference>
<keyword evidence="1 2" id="KW-0732">Signal</keyword>
<evidence type="ECO:0000256" key="1">
    <source>
        <dbReference type="ARBA" id="ARBA00022729"/>
    </source>
</evidence>
<feature type="chain" id="PRO_5002395690" description="Solute-binding protein family 3/N-terminal domain-containing protein" evidence="2">
    <location>
        <begin position="22"/>
        <end position="260"/>
    </location>
</feature>
<dbReference type="HOGENOM" id="CLU_019602_18_5_9"/>
<name>A0A0E2HDK6_9FIRM</name>
<evidence type="ECO:0000259" key="3">
    <source>
        <dbReference type="SMART" id="SM00062"/>
    </source>
</evidence>